<dbReference type="Gene3D" id="3.10.590.10">
    <property type="entry name" value="ph1033 like domains"/>
    <property type="match status" value="1"/>
</dbReference>
<evidence type="ECO:0000313" key="1">
    <source>
        <dbReference type="EMBL" id="GAI20352.1"/>
    </source>
</evidence>
<feature type="non-terminal residue" evidence="1">
    <location>
        <position position="249"/>
    </location>
</feature>
<comment type="caution">
    <text evidence="1">The sequence shown here is derived from an EMBL/GenBank/DDBJ whole genome shotgun (WGS) entry which is preliminary data.</text>
</comment>
<sequence>MERKYWLDLFTGKTWEEFLKNGAQVSGFREGRKKAAEKIQIGDYLICYVIGISRLIGVLEVESKYYFDDKNRIWEDTLFPVRFKVKPIYMLDAKNAVPLDLIMDNLPLFRTLNSRKAWGGFVRGSPREFNPNDAQVILQLIEDAKNHPVSREYDTKKYWQRPKAYESKAGMVTIPEEEEEEVESTKPPFEKITHEEMQYLLLKLGSDLELNVWVAKNDRNKEFNGTFFKDIPRLMKELPIHLDEATNRT</sequence>
<gene>
    <name evidence="1" type="ORF">S06H3_31262</name>
</gene>
<dbReference type="AlphaFoldDB" id="X1LLW3"/>
<dbReference type="InterPro" id="IPR015947">
    <property type="entry name" value="PUA-like_sf"/>
</dbReference>
<dbReference type="EMBL" id="BARV01018494">
    <property type="protein sequence ID" value="GAI20352.1"/>
    <property type="molecule type" value="Genomic_DNA"/>
</dbReference>
<name>X1LLW3_9ZZZZ</name>
<reference evidence="1" key="1">
    <citation type="journal article" date="2014" name="Front. Microbiol.">
        <title>High frequency of phylogenetically diverse reductive dehalogenase-homologous genes in deep subseafloor sedimentary metagenomes.</title>
        <authorList>
            <person name="Kawai M."/>
            <person name="Futagami T."/>
            <person name="Toyoda A."/>
            <person name="Takaki Y."/>
            <person name="Nishi S."/>
            <person name="Hori S."/>
            <person name="Arai W."/>
            <person name="Tsubouchi T."/>
            <person name="Morono Y."/>
            <person name="Uchiyama I."/>
            <person name="Ito T."/>
            <person name="Fujiyama A."/>
            <person name="Inagaki F."/>
            <person name="Takami H."/>
        </authorList>
    </citation>
    <scope>NUCLEOTIDE SEQUENCE</scope>
    <source>
        <strain evidence="1">Expedition CK06-06</strain>
    </source>
</reference>
<organism evidence="1">
    <name type="scientific">marine sediment metagenome</name>
    <dbReference type="NCBI Taxonomy" id="412755"/>
    <lineage>
        <taxon>unclassified sequences</taxon>
        <taxon>metagenomes</taxon>
        <taxon>ecological metagenomes</taxon>
    </lineage>
</organism>
<dbReference type="SUPFAM" id="SSF88697">
    <property type="entry name" value="PUA domain-like"/>
    <property type="match status" value="1"/>
</dbReference>
<protein>
    <recommendedName>
        <fullName evidence="2">EVE domain-containing protein</fullName>
    </recommendedName>
</protein>
<evidence type="ECO:0008006" key="2">
    <source>
        <dbReference type="Google" id="ProtNLM"/>
    </source>
</evidence>
<accession>X1LLW3</accession>
<proteinExistence type="predicted"/>